<dbReference type="GO" id="GO:0008483">
    <property type="term" value="F:transaminase activity"/>
    <property type="evidence" value="ECO:0007669"/>
    <property type="project" value="UniProtKB-KW"/>
</dbReference>
<dbReference type="InterPro" id="IPR015424">
    <property type="entry name" value="PyrdxlP-dep_Trfase"/>
</dbReference>
<evidence type="ECO:0000313" key="5">
    <source>
        <dbReference type="Proteomes" id="UP000077748"/>
    </source>
</evidence>
<accession>A0A1A9KLU1</accession>
<dbReference type="CDD" id="cd00610">
    <property type="entry name" value="OAT_like"/>
    <property type="match status" value="1"/>
</dbReference>
<name>A0A1A9KLU1_9PSED</name>
<dbReference type="RefSeq" id="WP_064585038.1">
    <property type="nucleotide sequence ID" value="NZ_CP015878.1"/>
</dbReference>
<dbReference type="PANTHER" id="PTHR11986">
    <property type="entry name" value="AMINOTRANSFERASE CLASS III"/>
    <property type="match status" value="1"/>
</dbReference>
<dbReference type="EMBL" id="CP015878">
    <property type="protein sequence ID" value="ANI18449.1"/>
    <property type="molecule type" value="Genomic_DNA"/>
</dbReference>
<evidence type="ECO:0000256" key="2">
    <source>
        <dbReference type="ARBA" id="ARBA00022576"/>
    </source>
</evidence>
<dbReference type="PANTHER" id="PTHR11986:SF121">
    <property type="entry name" value="BLR3010 PROTEIN"/>
    <property type="match status" value="1"/>
</dbReference>
<dbReference type="AlphaFoldDB" id="A0A1A9KLU1"/>
<dbReference type="SUPFAM" id="SSF51735">
    <property type="entry name" value="NAD(P)-binding Rossmann-fold domains"/>
    <property type="match status" value="1"/>
</dbReference>
<dbReference type="Gene3D" id="3.40.640.10">
    <property type="entry name" value="Type I PLP-dependent aspartate aminotransferase-like (Major domain)"/>
    <property type="match status" value="1"/>
</dbReference>
<dbReference type="InterPro" id="IPR050103">
    <property type="entry name" value="Class-III_PLP-dep_AT"/>
</dbReference>
<dbReference type="InterPro" id="IPR015422">
    <property type="entry name" value="PyrdxlP-dep_Trfase_small"/>
</dbReference>
<dbReference type="GO" id="GO:0030170">
    <property type="term" value="F:pyridoxal phosphate binding"/>
    <property type="evidence" value="ECO:0007669"/>
    <property type="project" value="InterPro"/>
</dbReference>
<comment type="cofactor">
    <cofactor evidence="1">
        <name>pyridoxal 5'-phosphate</name>
        <dbReference type="ChEBI" id="CHEBI:597326"/>
    </cofactor>
</comment>
<keyword evidence="2 4" id="KW-0032">Aminotransferase</keyword>
<dbReference type="GO" id="GO:0042802">
    <property type="term" value="F:identical protein binding"/>
    <property type="evidence" value="ECO:0007669"/>
    <property type="project" value="TreeGrafter"/>
</dbReference>
<evidence type="ECO:0000256" key="3">
    <source>
        <dbReference type="ARBA" id="ARBA00022898"/>
    </source>
</evidence>
<dbReference type="Gene3D" id="3.90.1150.10">
    <property type="entry name" value="Aspartate Aminotransferase, domain 1"/>
    <property type="match status" value="1"/>
</dbReference>
<dbReference type="InterPro" id="IPR005814">
    <property type="entry name" value="Aminotrans_3"/>
</dbReference>
<dbReference type="FunFam" id="3.40.640.10:FF:000004">
    <property type="entry name" value="Acetylornithine aminotransferase"/>
    <property type="match status" value="1"/>
</dbReference>
<keyword evidence="4" id="KW-0808">Transferase</keyword>
<dbReference type="SUPFAM" id="SSF53383">
    <property type="entry name" value="PLP-dependent transferases"/>
    <property type="match status" value="1"/>
</dbReference>
<keyword evidence="3" id="KW-0663">Pyridoxal phosphate</keyword>
<evidence type="ECO:0000256" key="1">
    <source>
        <dbReference type="ARBA" id="ARBA00001933"/>
    </source>
</evidence>
<protein>
    <submittedName>
        <fullName evidence="4">Acetylornithine aminotransferase</fullName>
    </submittedName>
</protein>
<gene>
    <name evidence="4" type="ORF">A9C11_13560</name>
</gene>
<dbReference type="PROSITE" id="PS00600">
    <property type="entry name" value="AA_TRANSFER_CLASS_3"/>
    <property type="match status" value="1"/>
</dbReference>
<dbReference type="InterPro" id="IPR015421">
    <property type="entry name" value="PyrdxlP-dep_Trfase_major"/>
</dbReference>
<dbReference type="Gene3D" id="3.40.50.720">
    <property type="entry name" value="NAD(P)-binding Rossmann-like Domain"/>
    <property type="match status" value="1"/>
</dbReference>
<dbReference type="Proteomes" id="UP000077748">
    <property type="component" value="Chromosome"/>
</dbReference>
<sequence>MKFGFIAHPTARDLLHQVKLIDMAGRMLEDQANGYDADHWRRRNLVPFLEFTRIVSASGSQCEGILQFMPLTAEQMLSQPRRIAERVVEGVNALKDEGAELVGLGGFTSIVGNRGLQTLERTQIPVTTGNSLTTYATYRNLLDVLSALEIPPEQAEVAVLGYPGSIALAIACLLAPLGCRLRLVHRGGKQQIDTLLEHLPSQFHRQVSLHADLEDCYDQVRLFVAATSSGGLIDSRRLASGSVVVDAALPKDMQPGWEKRDDILVIDGGLVSATDAVSFGTMALDLGPKRNINGCLAETMILALEGRAEPFSIGRELPADKVLEIGRIAEKHGFLPHPMTSRGETVDEARLRDLRLFHGTRPPAAAYDLNADFQELRSEVLRCFGTHINPVLREFYEFNHVERVFNHGQGCWLTDLDGRRYLDFVAGYGCLNTGHNHPEISARLQDYLTQQHPTFVQYLSAPLHASLLAKRLAELAPAGLERVFLSNSGTEAVEAALKLALAASDKSTLLYCTNGYHGKTLGALSVTGRDKHRQVFEPLLPRCEEIPFADVSALRNRLLRGDVAAFIVEPIQGEGGVSMAPDGYLKVVRDLCTEYGCLWILDEIQTGLGRTGKMFACQWENVAPDILVLSKSLSGGLVPIGATLSSKDVWQRAYGNIDRFALHTSTFGGGNFAAAAALAALDVIEHEDLPGNAALVGAHLRNGLEALARKHYFIKEVRGRGLMIAIEFQNDVSDGIEAFVRDMTSRMPAKAAATYRMMPIKAREHLEAAMRELESTLADMFVLRIMTKLSQEHGILTFVTANNNRVMRIQPPLVLSLAEADRFIQALSEVCKDLSTFES</sequence>
<dbReference type="Pfam" id="PF00202">
    <property type="entry name" value="Aminotran_3"/>
    <property type="match status" value="1"/>
</dbReference>
<dbReference type="InterPro" id="IPR036291">
    <property type="entry name" value="NAD(P)-bd_dom_sf"/>
</dbReference>
<dbReference type="InterPro" id="IPR049704">
    <property type="entry name" value="Aminotrans_3_PPA_site"/>
</dbReference>
<reference evidence="4 5" key="1">
    <citation type="submission" date="2016-05" db="EMBL/GenBank/DDBJ databases">
        <title>Genome Sequence of Pseudomonas citronellolis Strain SJTE-3, an Estrogens and Persistent Organic Pollutants degradation strain.</title>
        <authorList>
            <person name="Liang R."/>
        </authorList>
    </citation>
    <scope>NUCLEOTIDE SEQUENCE [LARGE SCALE GENOMIC DNA]</scope>
    <source>
        <strain evidence="4 5">SJTE-3</strain>
    </source>
</reference>
<organism evidence="4 5">
    <name type="scientific">Pseudomonas citronellolis</name>
    <dbReference type="NCBI Taxonomy" id="53408"/>
    <lineage>
        <taxon>Bacteria</taxon>
        <taxon>Pseudomonadati</taxon>
        <taxon>Pseudomonadota</taxon>
        <taxon>Gammaproteobacteria</taxon>
        <taxon>Pseudomonadales</taxon>
        <taxon>Pseudomonadaceae</taxon>
        <taxon>Pseudomonas</taxon>
    </lineage>
</organism>
<proteinExistence type="predicted"/>
<evidence type="ECO:0000313" key="4">
    <source>
        <dbReference type="EMBL" id="ANI18449.1"/>
    </source>
</evidence>